<dbReference type="SMART" id="SM00086">
    <property type="entry name" value="PAC"/>
    <property type="match status" value="2"/>
</dbReference>
<evidence type="ECO:0000259" key="3">
    <source>
        <dbReference type="PROSITE" id="PS50887"/>
    </source>
</evidence>
<dbReference type="SMART" id="SM00267">
    <property type="entry name" value="GGDEF"/>
    <property type="match status" value="1"/>
</dbReference>
<accession>A0A6V8MEC0</accession>
<dbReference type="PANTHER" id="PTHR44757">
    <property type="entry name" value="DIGUANYLATE CYCLASE DGCP"/>
    <property type="match status" value="1"/>
</dbReference>
<evidence type="ECO:0008006" key="6">
    <source>
        <dbReference type="Google" id="ProtNLM"/>
    </source>
</evidence>
<name>A0A6V8MEC0_9BACT</name>
<feature type="domain" description="PAS" evidence="1">
    <location>
        <begin position="191"/>
        <end position="249"/>
    </location>
</feature>
<dbReference type="InterPro" id="IPR052155">
    <property type="entry name" value="Biofilm_reg_signaling"/>
</dbReference>
<dbReference type="RefSeq" id="WP_183353018.1">
    <property type="nucleotide sequence ID" value="NZ_BLXX01000001.1"/>
</dbReference>
<dbReference type="InterPro" id="IPR043128">
    <property type="entry name" value="Rev_trsase/Diguanyl_cyclase"/>
</dbReference>
<dbReference type="InterPro" id="IPR029787">
    <property type="entry name" value="Nucleotide_cyclase"/>
</dbReference>
<dbReference type="AlphaFoldDB" id="A0A6V8MEC0"/>
<feature type="domain" description="PAC" evidence="2">
    <location>
        <begin position="269"/>
        <end position="319"/>
    </location>
</feature>
<dbReference type="NCBIfam" id="TIGR00254">
    <property type="entry name" value="GGDEF"/>
    <property type="match status" value="1"/>
</dbReference>
<protein>
    <recommendedName>
        <fullName evidence="6">Diguanylate cyclase</fullName>
    </recommendedName>
</protein>
<dbReference type="CDD" id="cd00130">
    <property type="entry name" value="PAS"/>
    <property type="match status" value="3"/>
</dbReference>
<dbReference type="Pfam" id="PF13426">
    <property type="entry name" value="PAS_9"/>
    <property type="match status" value="1"/>
</dbReference>
<dbReference type="NCBIfam" id="TIGR00229">
    <property type="entry name" value="sensory_box"/>
    <property type="match status" value="3"/>
</dbReference>
<dbReference type="Gene3D" id="3.30.70.270">
    <property type="match status" value="1"/>
</dbReference>
<dbReference type="SUPFAM" id="SSF55073">
    <property type="entry name" value="Nucleotide cyclase"/>
    <property type="match status" value="1"/>
</dbReference>
<evidence type="ECO:0000313" key="5">
    <source>
        <dbReference type="Proteomes" id="UP000556026"/>
    </source>
</evidence>
<dbReference type="SMART" id="SM00091">
    <property type="entry name" value="PAS"/>
    <property type="match status" value="3"/>
</dbReference>
<reference evidence="5" key="1">
    <citation type="submission" date="2020-06" db="EMBL/GenBank/DDBJ databases">
        <title>Draft genomic sequence of Geomonas sp. Red330.</title>
        <authorList>
            <person name="Itoh H."/>
            <person name="Zhenxing X."/>
            <person name="Ushijima N."/>
            <person name="Masuda Y."/>
            <person name="Shiratori Y."/>
            <person name="Senoo K."/>
        </authorList>
    </citation>
    <scope>NUCLEOTIDE SEQUENCE [LARGE SCALE GENOMIC DNA]</scope>
    <source>
        <strain evidence="5">Red330</strain>
    </source>
</reference>
<organism evidence="4 5">
    <name type="scientific">Geomonas silvestris</name>
    <dbReference type="NCBI Taxonomy" id="2740184"/>
    <lineage>
        <taxon>Bacteria</taxon>
        <taxon>Pseudomonadati</taxon>
        <taxon>Thermodesulfobacteriota</taxon>
        <taxon>Desulfuromonadia</taxon>
        <taxon>Geobacterales</taxon>
        <taxon>Geobacteraceae</taxon>
        <taxon>Geomonas</taxon>
    </lineage>
</organism>
<dbReference type="InterPro" id="IPR000700">
    <property type="entry name" value="PAS-assoc_C"/>
</dbReference>
<dbReference type="InterPro" id="IPR013656">
    <property type="entry name" value="PAS_4"/>
</dbReference>
<dbReference type="SUPFAM" id="SSF55785">
    <property type="entry name" value="PYP-like sensor domain (PAS domain)"/>
    <property type="match status" value="3"/>
</dbReference>
<keyword evidence="5" id="KW-1185">Reference proteome</keyword>
<sequence>MATHEDKYRFNAADDLRLLAEKRLRAKASKGHPRANKELQRLVHELEVHQIELELQNEELGKARVKLEAALGACTDLYDFAPVGYLTLNRDGKIISVNLLGTRLLQVERSRLIGRHLEHFVAATDRDNFTAFFNRIFTSQAKEACEVTLQKGEPPLVLQIEAMPGVSGQTCLLALIDITERKQLEIALRESEDRMYKLAKMAADAIVMLDDNGRVTFANAAAEVMFGCPGGEITGGNFHTLFLADHIRPIAEKGYSSFRKQGTGPLLGRTTEVVALRKDGSEFPVELSVSALDIKGTWHSIAIMRDVTERKSVQEKINKVVRQQQAILDNIPNIAWLKDTEGRYVAVNEAFSRTVGLHPQELVGKYDHEIYPPERAAKHANDTRNVMSSSMRTYFEESNVDRQGNVQHVEKIETPIFNDNGKVIGVIGITHDITSRKELELDLRHDSTHDTLTSLYNRAFFEEELKRFSHGRMLPLSIVMGDVNGLKRVNDTQGHAAGDELIRLAARIILEAFRAEDIVARIGGDEFAVLLPGAGRLVAAEAVERIMSCPEIITGQVSIAFGIATAESNDQIAEALRLSDERMYQHKTELKSP</sequence>
<dbReference type="Proteomes" id="UP000556026">
    <property type="component" value="Unassembled WGS sequence"/>
</dbReference>
<comment type="caution">
    <text evidence="4">The sequence shown here is derived from an EMBL/GenBank/DDBJ whole genome shotgun (WGS) entry which is preliminary data.</text>
</comment>
<evidence type="ECO:0000259" key="2">
    <source>
        <dbReference type="PROSITE" id="PS50113"/>
    </source>
</evidence>
<dbReference type="InterPro" id="IPR001610">
    <property type="entry name" value="PAC"/>
</dbReference>
<dbReference type="InterPro" id="IPR000160">
    <property type="entry name" value="GGDEF_dom"/>
</dbReference>
<gene>
    <name evidence="4" type="ORF">GMST_04980</name>
</gene>
<dbReference type="Gene3D" id="3.30.450.20">
    <property type="entry name" value="PAS domain"/>
    <property type="match status" value="3"/>
</dbReference>
<dbReference type="PROSITE" id="PS50887">
    <property type="entry name" value="GGDEF"/>
    <property type="match status" value="1"/>
</dbReference>
<dbReference type="Pfam" id="PF00990">
    <property type="entry name" value="GGDEF"/>
    <property type="match status" value="1"/>
</dbReference>
<dbReference type="InterPro" id="IPR000014">
    <property type="entry name" value="PAS"/>
</dbReference>
<proteinExistence type="predicted"/>
<dbReference type="PANTHER" id="PTHR44757:SF2">
    <property type="entry name" value="BIOFILM ARCHITECTURE MAINTENANCE PROTEIN MBAA"/>
    <property type="match status" value="1"/>
</dbReference>
<dbReference type="CDD" id="cd01949">
    <property type="entry name" value="GGDEF"/>
    <property type="match status" value="1"/>
</dbReference>
<feature type="domain" description="PAS" evidence="1">
    <location>
        <begin position="327"/>
        <end position="390"/>
    </location>
</feature>
<dbReference type="Pfam" id="PF08448">
    <property type="entry name" value="PAS_4"/>
    <property type="match status" value="2"/>
</dbReference>
<feature type="domain" description="PAC" evidence="2">
    <location>
        <begin position="393"/>
        <end position="445"/>
    </location>
</feature>
<feature type="domain" description="GGDEF" evidence="3">
    <location>
        <begin position="474"/>
        <end position="593"/>
    </location>
</feature>
<dbReference type="EMBL" id="BLXX01000001">
    <property type="protein sequence ID" value="GFO58173.1"/>
    <property type="molecule type" value="Genomic_DNA"/>
</dbReference>
<dbReference type="InterPro" id="IPR035965">
    <property type="entry name" value="PAS-like_dom_sf"/>
</dbReference>
<dbReference type="PROSITE" id="PS50113">
    <property type="entry name" value="PAC"/>
    <property type="match status" value="2"/>
</dbReference>
<evidence type="ECO:0000259" key="1">
    <source>
        <dbReference type="PROSITE" id="PS50112"/>
    </source>
</evidence>
<dbReference type="PROSITE" id="PS50112">
    <property type="entry name" value="PAS"/>
    <property type="match status" value="2"/>
</dbReference>
<evidence type="ECO:0000313" key="4">
    <source>
        <dbReference type="EMBL" id="GFO58173.1"/>
    </source>
</evidence>